<dbReference type="KEGG" id="taer:GT409_03910"/>
<dbReference type="AlphaFoldDB" id="A0A6P1M968"/>
<keyword evidence="6" id="KW-1185">Reference proteome</keyword>
<keyword evidence="2 3" id="KW-0802">TPR repeat</keyword>
<protein>
    <submittedName>
        <fullName evidence="5">Tetratricopeptide repeat protein</fullName>
    </submittedName>
</protein>
<dbReference type="SMART" id="SM00028">
    <property type="entry name" value="TPR"/>
    <property type="match status" value="3"/>
</dbReference>
<dbReference type="InterPro" id="IPR019734">
    <property type="entry name" value="TPR_rpt"/>
</dbReference>
<dbReference type="Pfam" id="PF14559">
    <property type="entry name" value="TPR_19"/>
    <property type="match status" value="1"/>
</dbReference>
<evidence type="ECO:0000256" key="2">
    <source>
        <dbReference type="ARBA" id="ARBA00022803"/>
    </source>
</evidence>
<feature type="repeat" description="TPR" evidence="3">
    <location>
        <begin position="113"/>
        <end position="146"/>
    </location>
</feature>
<dbReference type="RefSeq" id="WP_160627133.1">
    <property type="nucleotide sequence ID" value="NZ_CP047593.1"/>
</dbReference>
<evidence type="ECO:0000256" key="1">
    <source>
        <dbReference type="ARBA" id="ARBA00022737"/>
    </source>
</evidence>
<evidence type="ECO:0000313" key="6">
    <source>
        <dbReference type="Proteomes" id="UP000464954"/>
    </source>
</evidence>
<dbReference type="PROSITE" id="PS50005">
    <property type="entry name" value="TPR"/>
    <property type="match status" value="3"/>
</dbReference>
<keyword evidence="1" id="KW-0677">Repeat</keyword>
<dbReference type="PANTHER" id="PTHR12558">
    <property type="entry name" value="CELL DIVISION CYCLE 16,23,27"/>
    <property type="match status" value="1"/>
</dbReference>
<dbReference type="PANTHER" id="PTHR12558:SF13">
    <property type="entry name" value="CELL DIVISION CYCLE PROTEIN 27 HOMOLOG"/>
    <property type="match status" value="1"/>
</dbReference>
<evidence type="ECO:0000313" key="5">
    <source>
        <dbReference type="EMBL" id="QHI68628.1"/>
    </source>
</evidence>
<evidence type="ECO:0000256" key="3">
    <source>
        <dbReference type="PROSITE-ProRule" id="PRU00339"/>
    </source>
</evidence>
<proteinExistence type="predicted"/>
<name>A0A6P1M968_9BACT</name>
<sequence length="252" mass="28284">MMRLFLIVLFELVLVVAVSAQGLPIEPVVTNKLPEGSITLPTGPQSSSAQPVHILTDDSRRSETEEKAESINAGRNTKASFLLSTGIEYADEGEFEEAERAYLRALEVHPDDEQTLMRLGSLYVQMDRFKDAVAMFQKQLELEPENPLAHNNLAWCYAIGPEVRSVSLALRHSREALLFAPTMPSVWNTLAEAYYVSGDYDKALRSAEQALLLLERIEGDHEESLRSFQEQLSKIKLAKEASDMLKGFKRDQ</sequence>
<feature type="compositionally biased region" description="Basic and acidic residues" evidence="4">
    <location>
        <begin position="55"/>
        <end position="69"/>
    </location>
</feature>
<dbReference type="Proteomes" id="UP000464954">
    <property type="component" value="Chromosome"/>
</dbReference>
<reference evidence="5 6" key="1">
    <citation type="submission" date="2020-01" db="EMBL/GenBank/DDBJ databases">
        <title>Ponticoccus aerotolerans gen. nov., sp. nov., an anaerobic bacterium and proposal of Ponticoccusceae fam. nov., Ponticoccusles ord. nov. and Ponticoccuse classis nov. in the phylum Kiritimatiellaeota.</title>
        <authorList>
            <person name="Zhou L.Y."/>
            <person name="Du Z.J."/>
        </authorList>
    </citation>
    <scope>NUCLEOTIDE SEQUENCE [LARGE SCALE GENOMIC DNA]</scope>
    <source>
        <strain evidence="5 6">S-5007</strain>
    </source>
</reference>
<organism evidence="5 6">
    <name type="scientific">Tichowtungia aerotolerans</name>
    <dbReference type="NCBI Taxonomy" id="2697043"/>
    <lineage>
        <taxon>Bacteria</taxon>
        <taxon>Pseudomonadati</taxon>
        <taxon>Kiritimatiellota</taxon>
        <taxon>Tichowtungiia</taxon>
        <taxon>Tichowtungiales</taxon>
        <taxon>Tichowtungiaceae</taxon>
        <taxon>Tichowtungia</taxon>
    </lineage>
</organism>
<feature type="repeat" description="TPR" evidence="3">
    <location>
        <begin position="184"/>
        <end position="217"/>
    </location>
</feature>
<accession>A0A6P1M968</accession>
<dbReference type="Gene3D" id="1.25.40.10">
    <property type="entry name" value="Tetratricopeptide repeat domain"/>
    <property type="match status" value="1"/>
</dbReference>
<dbReference type="InterPro" id="IPR011990">
    <property type="entry name" value="TPR-like_helical_dom_sf"/>
</dbReference>
<feature type="compositionally biased region" description="Polar residues" evidence="4">
    <location>
        <begin position="39"/>
        <end position="50"/>
    </location>
</feature>
<evidence type="ECO:0000256" key="4">
    <source>
        <dbReference type="SAM" id="MobiDB-lite"/>
    </source>
</evidence>
<feature type="region of interest" description="Disordered" evidence="4">
    <location>
        <begin position="39"/>
        <end position="72"/>
    </location>
</feature>
<dbReference type="InterPro" id="IPR013105">
    <property type="entry name" value="TPR_2"/>
</dbReference>
<dbReference type="PROSITE" id="PS50293">
    <property type="entry name" value="TPR_REGION"/>
    <property type="match status" value="2"/>
</dbReference>
<dbReference type="SUPFAM" id="SSF48452">
    <property type="entry name" value="TPR-like"/>
    <property type="match status" value="1"/>
</dbReference>
<gene>
    <name evidence="5" type="ORF">GT409_03910</name>
</gene>
<dbReference type="Pfam" id="PF07719">
    <property type="entry name" value="TPR_2"/>
    <property type="match status" value="1"/>
</dbReference>
<feature type="repeat" description="TPR" evidence="3">
    <location>
        <begin position="79"/>
        <end position="112"/>
    </location>
</feature>
<dbReference type="EMBL" id="CP047593">
    <property type="protein sequence ID" value="QHI68628.1"/>
    <property type="molecule type" value="Genomic_DNA"/>
</dbReference>